<comment type="caution">
    <text evidence="3">The sequence shown here is derived from an EMBL/GenBank/DDBJ whole genome shotgun (WGS) entry which is preliminary data.</text>
</comment>
<sequence>MTLVKLSRTLPRIGWIGFHMEGVPAFWGLLEEGIPIQAFITLREDLMAKRSGGSNRYKALCKRYRIPYYEVGNINDEESVALLRSLDLDVVFVIGWSQIIRREALSSVKIGMIGAHASLLPHNRGSAPINWAMIKGETISGNTLMWLNDGVDEGDIIDQMPFPITLYDTCATLYDKVAESNRVMITQLIPRLSEGRKTGAIQSDCDEPVLPRRRPQDGAIDWSQSSRQIYNFIRALTKPYPGAFSSLNGRKWTIWGCTELPAPCGAGAKPGQIVGPVYSPQPRSCGYVVACGEGAVIIHELESADGDEFTGGNVHELQLEGIFNEQSR</sequence>
<dbReference type="InterPro" id="IPR005793">
    <property type="entry name" value="Formyl_trans_C"/>
</dbReference>
<dbReference type="OrthoDB" id="9802815at2"/>
<proteinExistence type="predicted"/>
<evidence type="ECO:0000313" key="4">
    <source>
        <dbReference type="Proteomes" id="UP000293142"/>
    </source>
</evidence>
<dbReference type="CDD" id="cd08702">
    <property type="entry name" value="Arna_FMT_C"/>
    <property type="match status" value="1"/>
</dbReference>
<evidence type="ECO:0000313" key="3">
    <source>
        <dbReference type="EMBL" id="TBL70832.1"/>
    </source>
</evidence>
<protein>
    <submittedName>
        <fullName evidence="3">Methionyl-tRNA formyltransferase</fullName>
    </submittedName>
</protein>
<organism evidence="3 4">
    <name type="scientific">Paenibacillus thalictri</name>
    <dbReference type="NCBI Taxonomy" id="2527873"/>
    <lineage>
        <taxon>Bacteria</taxon>
        <taxon>Bacillati</taxon>
        <taxon>Bacillota</taxon>
        <taxon>Bacilli</taxon>
        <taxon>Bacillales</taxon>
        <taxon>Paenibacillaceae</taxon>
        <taxon>Paenibacillus</taxon>
    </lineage>
</organism>
<feature type="domain" description="Formyl transferase N-terminal" evidence="1">
    <location>
        <begin position="69"/>
        <end position="186"/>
    </location>
</feature>
<dbReference type="PANTHER" id="PTHR11138:SF5">
    <property type="entry name" value="METHIONYL-TRNA FORMYLTRANSFERASE, MITOCHONDRIAL"/>
    <property type="match status" value="1"/>
</dbReference>
<dbReference type="InterPro" id="IPR002376">
    <property type="entry name" value="Formyl_transf_N"/>
</dbReference>
<gene>
    <name evidence="3" type="ORF">EYB31_31795</name>
</gene>
<feature type="domain" description="Formyl transferase C-terminal" evidence="2">
    <location>
        <begin position="215"/>
        <end position="310"/>
    </location>
</feature>
<dbReference type="EMBL" id="SIRE01000029">
    <property type="protein sequence ID" value="TBL70832.1"/>
    <property type="molecule type" value="Genomic_DNA"/>
</dbReference>
<dbReference type="GO" id="GO:0004479">
    <property type="term" value="F:methionyl-tRNA formyltransferase activity"/>
    <property type="evidence" value="ECO:0007669"/>
    <property type="project" value="TreeGrafter"/>
</dbReference>
<dbReference type="InterPro" id="IPR036477">
    <property type="entry name" value="Formyl_transf_N_sf"/>
</dbReference>
<dbReference type="SUPFAM" id="SSF50486">
    <property type="entry name" value="FMT C-terminal domain-like"/>
    <property type="match status" value="1"/>
</dbReference>
<dbReference type="Proteomes" id="UP000293142">
    <property type="component" value="Unassembled WGS sequence"/>
</dbReference>
<keyword evidence="4" id="KW-1185">Reference proteome</keyword>
<dbReference type="PANTHER" id="PTHR11138">
    <property type="entry name" value="METHIONYL-TRNA FORMYLTRANSFERASE"/>
    <property type="match status" value="1"/>
</dbReference>
<dbReference type="Pfam" id="PF02911">
    <property type="entry name" value="Formyl_trans_C"/>
    <property type="match status" value="1"/>
</dbReference>
<dbReference type="SUPFAM" id="SSF53328">
    <property type="entry name" value="Formyltransferase"/>
    <property type="match status" value="1"/>
</dbReference>
<dbReference type="RefSeq" id="WP_131017548.1">
    <property type="nucleotide sequence ID" value="NZ_SIRE01000029.1"/>
</dbReference>
<name>A0A4V2J3A4_9BACL</name>
<keyword evidence="3" id="KW-0808">Transferase</keyword>
<evidence type="ECO:0000259" key="1">
    <source>
        <dbReference type="Pfam" id="PF00551"/>
    </source>
</evidence>
<evidence type="ECO:0000259" key="2">
    <source>
        <dbReference type="Pfam" id="PF02911"/>
    </source>
</evidence>
<reference evidence="3 4" key="1">
    <citation type="submission" date="2019-02" db="EMBL/GenBank/DDBJ databases">
        <title>Paenibacillus sp. nov., isolated from surface-sterilized tissue of Thalictrum simplex L.</title>
        <authorList>
            <person name="Tuo L."/>
        </authorList>
    </citation>
    <scope>NUCLEOTIDE SEQUENCE [LARGE SCALE GENOMIC DNA]</scope>
    <source>
        <strain evidence="3 4">N2SHLJ1</strain>
    </source>
</reference>
<accession>A0A4V2J3A4</accession>
<dbReference type="Gene3D" id="3.40.50.12230">
    <property type="match status" value="1"/>
</dbReference>
<dbReference type="GO" id="GO:0005829">
    <property type="term" value="C:cytosol"/>
    <property type="evidence" value="ECO:0007669"/>
    <property type="project" value="TreeGrafter"/>
</dbReference>
<dbReference type="Pfam" id="PF00551">
    <property type="entry name" value="Formyl_trans_N"/>
    <property type="match status" value="1"/>
</dbReference>
<dbReference type="InterPro" id="IPR011034">
    <property type="entry name" value="Formyl_transferase-like_C_sf"/>
</dbReference>
<dbReference type="AlphaFoldDB" id="A0A4V2J3A4"/>